<dbReference type="EMBL" id="JAUSWG010000003">
    <property type="protein sequence ID" value="MDQ0555776.1"/>
    <property type="molecule type" value="Genomic_DNA"/>
</dbReference>
<evidence type="ECO:0000256" key="2">
    <source>
        <dbReference type="ARBA" id="ARBA00022692"/>
    </source>
</evidence>
<evidence type="ECO:0000256" key="1">
    <source>
        <dbReference type="ARBA" id="ARBA00004141"/>
    </source>
</evidence>
<keyword evidence="7" id="KW-1185">Reference proteome</keyword>
<evidence type="ECO:0000313" key="7">
    <source>
        <dbReference type="Proteomes" id="UP001232584"/>
    </source>
</evidence>
<keyword evidence="5" id="KW-1003">Cell membrane</keyword>
<protein>
    <recommendedName>
        <fullName evidence="5">Probable membrane transporter protein</fullName>
    </recommendedName>
</protein>
<feature type="transmembrane region" description="Helical" evidence="5">
    <location>
        <begin position="124"/>
        <end position="144"/>
    </location>
</feature>
<proteinExistence type="inferred from homology"/>
<evidence type="ECO:0000313" key="6">
    <source>
        <dbReference type="EMBL" id="MDQ0555776.1"/>
    </source>
</evidence>
<dbReference type="Pfam" id="PF01925">
    <property type="entry name" value="TauE"/>
    <property type="match status" value="1"/>
</dbReference>
<reference evidence="6 7" key="1">
    <citation type="submission" date="2023-07" db="EMBL/GenBank/DDBJ databases">
        <title>Genomic Encyclopedia of Type Strains, Phase IV (KMG-IV): sequencing the most valuable type-strain genomes for metagenomic binning, comparative biology and taxonomic classification.</title>
        <authorList>
            <person name="Goeker M."/>
        </authorList>
    </citation>
    <scope>NUCLEOTIDE SEQUENCE [LARGE SCALE GENOMIC DNA]</scope>
    <source>
        <strain evidence="6 7">DSM 15049</strain>
    </source>
</reference>
<feature type="transmembrane region" description="Helical" evidence="5">
    <location>
        <begin position="263"/>
        <end position="283"/>
    </location>
</feature>
<dbReference type="PANTHER" id="PTHR43483:SF3">
    <property type="entry name" value="MEMBRANE TRANSPORTER PROTEIN HI_0806-RELATED"/>
    <property type="match status" value="1"/>
</dbReference>
<keyword evidence="4 5" id="KW-0472">Membrane</keyword>
<comment type="similarity">
    <text evidence="5">Belongs to the 4-toluene sulfonate uptake permease (TSUP) (TC 2.A.102) family.</text>
</comment>
<gene>
    <name evidence="6" type="ORF">QOZ92_000889</name>
</gene>
<keyword evidence="2 5" id="KW-0812">Transmembrane</keyword>
<keyword evidence="3 5" id="KW-1133">Transmembrane helix</keyword>
<name>A0ABU0MY58_9FIRM</name>
<feature type="transmembrane region" description="Helical" evidence="5">
    <location>
        <begin position="156"/>
        <end position="187"/>
    </location>
</feature>
<dbReference type="PANTHER" id="PTHR43483">
    <property type="entry name" value="MEMBRANE TRANSPORTER PROTEIN HI_0806-RELATED"/>
    <property type="match status" value="1"/>
</dbReference>
<dbReference type="RefSeq" id="WP_307503683.1">
    <property type="nucleotide sequence ID" value="NZ_BAAACE010000028.1"/>
</dbReference>
<evidence type="ECO:0000256" key="4">
    <source>
        <dbReference type="ARBA" id="ARBA00023136"/>
    </source>
</evidence>
<dbReference type="InterPro" id="IPR002781">
    <property type="entry name" value="TM_pro_TauE-like"/>
</dbReference>
<evidence type="ECO:0000256" key="3">
    <source>
        <dbReference type="ARBA" id="ARBA00022989"/>
    </source>
</evidence>
<feature type="transmembrane region" description="Helical" evidence="5">
    <location>
        <begin position="96"/>
        <end position="118"/>
    </location>
</feature>
<evidence type="ECO:0000256" key="5">
    <source>
        <dbReference type="RuleBase" id="RU363041"/>
    </source>
</evidence>
<feature type="transmembrane region" description="Helical" evidence="5">
    <location>
        <begin position="231"/>
        <end position="251"/>
    </location>
</feature>
<dbReference type="Proteomes" id="UP001232584">
    <property type="component" value="Unassembled WGS sequence"/>
</dbReference>
<accession>A0ABU0MY58</accession>
<feature type="transmembrane region" description="Helical" evidence="5">
    <location>
        <begin position="20"/>
        <end position="46"/>
    </location>
</feature>
<comment type="caution">
    <text evidence="6">The sequence shown here is derived from an EMBL/GenBank/DDBJ whole genome shotgun (WGS) entry which is preliminary data.</text>
</comment>
<sequence>MEDILYTLIPVDPSISIPFLLIIIFLISFFGSFIGGITGLGGGMLIKPMLGNILGMASTKISLYLSKFISTSVVFSMSAKSANMYRKSGFEYNLKLFLNISIGLVIGILSVDLLPIKIPGDVEVLLQGILYTLVFFSVLLRNKYPKLNYSDNRFKTILIGLIIGFLSSFFGIGGGAIKVPFFLIFFALPMKQAAIYSFLVSLVTEPLKLLQYGVHILKFPEIGPDALKVSILLGLLSVPAAILGAALGVSIQKKSSDRFIANSFNAVIIYFAIISIVSGISMLNGKGPVSIFLIF</sequence>
<organism evidence="6 7">
    <name type="scientific">Paraclostridium ghonii</name>
    <dbReference type="NCBI Taxonomy" id="29358"/>
    <lineage>
        <taxon>Bacteria</taxon>
        <taxon>Bacillati</taxon>
        <taxon>Bacillota</taxon>
        <taxon>Clostridia</taxon>
        <taxon>Peptostreptococcales</taxon>
        <taxon>Peptostreptococcaceae</taxon>
        <taxon>Paraclostridium</taxon>
    </lineage>
</organism>
<comment type="subcellular location">
    <subcellularLocation>
        <location evidence="5">Cell membrane</location>
        <topology evidence="5">Multi-pass membrane protein</topology>
    </subcellularLocation>
    <subcellularLocation>
        <location evidence="1">Membrane</location>
        <topology evidence="1">Multi-pass membrane protein</topology>
    </subcellularLocation>
</comment>